<evidence type="ECO:0000313" key="3">
    <source>
        <dbReference type="EMBL" id="GBP53780.1"/>
    </source>
</evidence>
<comment type="caution">
    <text evidence="2">Lacks conserved residue(s) required for the propagation of feature annotation.</text>
</comment>
<dbReference type="CDD" id="cd00112">
    <property type="entry name" value="LDLa"/>
    <property type="match status" value="1"/>
</dbReference>
<dbReference type="Pfam" id="PF00057">
    <property type="entry name" value="Ldl_recept_a"/>
    <property type="match status" value="1"/>
</dbReference>
<dbReference type="InterPro" id="IPR002172">
    <property type="entry name" value="LDrepeatLR_classA_rpt"/>
</dbReference>
<protein>
    <submittedName>
        <fullName evidence="3">Vitellogenin receptor</fullName>
    </submittedName>
</protein>
<feature type="disulfide bond" evidence="2">
    <location>
        <begin position="101"/>
        <end position="116"/>
    </location>
</feature>
<evidence type="ECO:0000256" key="1">
    <source>
        <dbReference type="ARBA" id="ARBA00023157"/>
    </source>
</evidence>
<dbReference type="EMBL" id="BGZK01000633">
    <property type="protein sequence ID" value="GBP53780.1"/>
    <property type="molecule type" value="Genomic_DNA"/>
</dbReference>
<dbReference type="AlphaFoldDB" id="A0A4C1WSG5"/>
<dbReference type="PROSITE" id="PS50068">
    <property type="entry name" value="LDLRA_2"/>
    <property type="match status" value="1"/>
</dbReference>
<dbReference type="SMART" id="SM00192">
    <property type="entry name" value="LDLa"/>
    <property type="match status" value="1"/>
</dbReference>
<accession>A0A4C1WSG5</accession>
<reference evidence="3 4" key="1">
    <citation type="journal article" date="2019" name="Commun. Biol.">
        <title>The bagworm genome reveals a unique fibroin gene that provides high tensile strength.</title>
        <authorList>
            <person name="Kono N."/>
            <person name="Nakamura H."/>
            <person name="Ohtoshi R."/>
            <person name="Tomita M."/>
            <person name="Numata K."/>
            <person name="Arakawa K."/>
        </authorList>
    </citation>
    <scope>NUCLEOTIDE SEQUENCE [LARGE SCALE GENOMIC DNA]</scope>
</reference>
<proteinExistence type="predicted"/>
<organism evidence="3 4">
    <name type="scientific">Eumeta variegata</name>
    <name type="common">Bagworm moth</name>
    <name type="synonym">Eumeta japonica</name>
    <dbReference type="NCBI Taxonomy" id="151549"/>
    <lineage>
        <taxon>Eukaryota</taxon>
        <taxon>Metazoa</taxon>
        <taxon>Ecdysozoa</taxon>
        <taxon>Arthropoda</taxon>
        <taxon>Hexapoda</taxon>
        <taxon>Insecta</taxon>
        <taxon>Pterygota</taxon>
        <taxon>Neoptera</taxon>
        <taxon>Endopterygota</taxon>
        <taxon>Lepidoptera</taxon>
        <taxon>Glossata</taxon>
        <taxon>Ditrysia</taxon>
        <taxon>Tineoidea</taxon>
        <taxon>Psychidae</taxon>
        <taxon>Oiketicinae</taxon>
        <taxon>Eumeta</taxon>
    </lineage>
</organism>
<keyword evidence="4" id="KW-1185">Reference proteome</keyword>
<dbReference type="SUPFAM" id="SSF57424">
    <property type="entry name" value="LDL receptor-like module"/>
    <property type="match status" value="1"/>
</dbReference>
<gene>
    <name evidence="3" type="primary">VgR</name>
    <name evidence="3" type="ORF">EVAR_84264_1</name>
</gene>
<dbReference type="OrthoDB" id="2019384at2759"/>
<evidence type="ECO:0000256" key="2">
    <source>
        <dbReference type="PROSITE-ProRule" id="PRU00124"/>
    </source>
</evidence>
<dbReference type="InterPro" id="IPR036055">
    <property type="entry name" value="LDL_receptor-like_sf"/>
</dbReference>
<dbReference type="Gene3D" id="2.10.25.10">
    <property type="entry name" value="Laminin"/>
    <property type="match status" value="1"/>
</dbReference>
<evidence type="ECO:0000313" key="4">
    <source>
        <dbReference type="Proteomes" id="UP000299102"/>
    </source>
</evidence>
<dbReference type="Gene3D" id="4.10.400.10">
    <property type="entry name" value="Low-density Lipoprotein Receptor"/>
    <property type="match status" value="1"/>
</dbReference>
<dbReference type="Proteomes" id="UP000299102">
    <property type="component" value="Unassembled WGS sequence"/>
</dbReference>
<keyword evidence="1 2" id="KW-1015">Disulfide bond</keyword>
<name>A0A4C1WSG5_EUMVA</name>
<comment type="caution">
    <text evidence="3">The sequence shown here is derived from an EMBL/GenBank/DDBJ whole genome shotgun (WGS) entry which is preliminary data.</text>
</comment>
<sequence>MFANHTQLHLVAVHPPPDKKSHLMQHPCAGDDLPCSHVCTQTAHSPILQKINQENESHLYTCLCPPAFFLDNERCTRMAECTFQTFYCHSSNTCFHNSKRCDGVKDCRGGEDEDRCDGE</sequence>
<keyword evidence="3" id="KW-0675">Receptor</keyword>